<dbReference type="GO" id="GO:0016491">
    <property type="term" value="F:oxidoreductase activity"/>
    <property type="evidence" value="ECO:0007669"/>
    <property type="project" value="UniProtKB-KW"/>
</dbReference>
<dbReference type="Gene3D" id="3.40.50.80">
    <property type="entry name" value="Nucleotide-binding domain of ferredoxin-NADP reductase (FNR) module"/>
    <property type="match status" value="1"/>
</dbReference>
<reference evidence="10" key="1">
    <citation type="submission" date="2018-06" db="EMBL/GenBank/DDBJ databases">
        <authorList>
            <person name="Feng T."/>
            <person name="Jeon C.O."/>
        </authorList>
    </citation>
    <scope>NUCLEOTIDE SEQUENCE [LARGE SCALE GENOMIC DNA]</scope>
    <source>
        <strain evidence="10">S23</strain>
    </source>
</reference>
<dbReference type="InterPro" id="IPR006058">
    <property type="entry name" value="2Fe2S_fd_BS"/>
</dbReference>
<dbReference type="PRINTS" id="PR00409">
    <property type="entry name" value="PHDIOXRDTASE"/>
</dbReference>
<evidence type="ECO:0000256" key="6">
    <source>
        <dbReference type="ARBA" id="ARBA00023014"/>
    </source>
</evidence>
<keyword evidence="4" id="KW-0560">Oxidoreductase</keyword>
<keyword evidence="3" id="KW-0479">Metal-binding</keyword>
<keyword evidence="6" id="KW-0411">Iron-sulfur</keyword>
<evidence type="ECO:0000259" key="7">
    <source>
        <dbReference type="PROSITE" id="PS51085"/>
    </source>
</evidence>
<dbReference type="InterPro" id="IPR001041">
    <property type="entry name" value="2Fe-2S_ferredoxin-type"/>
</dbReference>
<dbReference type="Proteomes" id="UP000255165">
    <property type="component" value="Unassembled WGS sequence"/>
</dbReference>
<dbReference type="InterPro" id="IPR012675">
    <property type="entry name" value="Beta-grasp_dom_sf"/>
</dbReference>
<dbReference type="SUPFAM" id="SSF63380">
    <property type="entry name" value="Riboflavin synthase domain-like"/>
    <property type="match status" value="1"/>
</dbReference>
<accession>A0A370NLM6</accession>
<proteinExistence type="predicted"/>
<evidence type="ECO:0000256" key="5">
    <source>
        <dbReference type="ARBA" id="ARBA00023004"/>
    </source>
</evidence>
<evidence type="ECO:0000256" key="2">
    <source>
        <dbReference type="ARBA" id="ARBA00022714"/>
    </source>
</evidence>
<dbReference type="PROSITE" id="PS51085">
    <property type="entry name" value="2FE2S_FER_2"/>
    <property type="match status" value="1"/>
</dbReference>
<keyword evidence="10" id="KW-1185">Reference proteome</keyword>
<dbReference type="SUPFAM" id="SSF54292">
    <property type="entry name" value="2Fe-2S ferredoxin-like"/>
    <property type="match status" value="1"/>
</dbReference>
<evidence type="ECO:0000313" key="10">
    <source>
        <dbReference type="Proteomes" id="UP000255165"/>
    </source>
</evidence>
<dbReference type="Gene3D" id="2.40.30.10">
    <property type="entry name" value="Translation factors"/>
    <property type="match status" value="1"/>
</dbReference>
<evidence type="ECO:0000256" key="4">
    <source>
        <dbReference type="ARBA" id="ARBA00023002"/>
    </source>
</evidence>
<dbReference type="PANTHER" id="PTHR47354:SF1">
    <property type="entry name" value="CARNITINE MONOOXYGENASE REDUCTASE SUBUNIT"/>
    <property type="match status" value="1"/>
</dbReference>
<dbReference type="InterPro" id="IPR050415">
    <property type="entry name" value="MRET"/>
</dbReference>
<dbReference type="GO" id="GO:0051537">
    <property type="term" value="F:2 iron, 2 sulfur cluster binding"/>
    <property type="evidence" value="ECO:0007669"/>
    <property type="project" value="UniProtKB-KW"/>
</dbReference>
<name>A0A370NLM6_9BURK</name>
<dbReference type="InterPro" id="IPR017938">
    <property type="entry name" value="Riboflavin_synthase-like_b-brl"/>
</dbReference>
<sequence>MNPTETLQVRVKSISWEAEGILAFDMRPEPPLRTLPAFTAGSHIDLHLPNGLIRSYSLLNAQNESHRYVIGVNRDAQSRGGSRYVHETLRPGDVLTISAPRNNFPLDDSASLAVLVAGGIGITPILGMIHRLRELGRPWRLHYAARTRKQAAFVEMLEAMGREPGGEVHLTFDREAGADRLDVAAIAASLPEGAHIYCCGPVPMLEAFEQATASLAPERVHREYFAAREAAATAGGFTVELARSGRSIEIEPGRTILECLIAEGVEPMYSCQEGVCGTCEVRVLDGEPDHRDLVLNAAERAANDRMMVCCSGAKTRKLVLDL</sequence>
<dbReference type="GO" id="GO:0046872">
    <property type="term" value="F:metal ion binding"/>
    <property type="evidence" value="ECO:0007669"/>
    <property type="project" value="UniProtKB-KW"/>
</dbReference>
<evidence type="ECO:0000259" key="8">
    <source>
        <dbReference type="PROSITE" id="PS51384"/>
    </source>
</evidence>
<dbReference type="SUPFAM" id="SSF52343">
    <property type="entry name" value="Ferredoxin reductase-like, C-terminal NADP-linked domain"/>
    <property type="match status" value="1"/>
</dbReference>
<protein>
    <submittedName>
        <fullName evidence="9">Oxidoreductase</fullName>
    </submittedName>
</protein>
<dbReference type="PANTHER" id="PTHR47354">
    <property type="entry name" value="NADH OXIDOREDUCTASE HCR"/>
    <property type="match status" value="1"/>
</dbReference>
<dbReference type="CDD" id="cd00207">
    <property type="entry name" value="fer2"/>
    <property type="match status" value="1"/>
</dbReference>
<keyword evidence="2" id="KW-0001">2Fe-2S</keyword>
<dbReference type="CDD" id="cd06185">
    <property type="entry name" value="PDR_like"/>
    <property type="match status" value="1"/>
</dbReference>
<feature type="domain" description="2Fe-2S ferredoxin-type" evidence="7">
    <location>
        <begin position="237"/>
        <end position="322"/>
    </location>
</feature>
<dbReference type="Pfam" id="PF00175">
    <property type="entry name" value="NAD_binding_1"/>
    <property type="match status" value="1"/>
</dbReference>
<dbReference type="InterPro" id="IPR036010">
    <property type="entry name" value="2Fe-2S_ferredoxin-like_sf"/>
</dbReference>
<feature type="domain" description="FAD-binding FR-type" evidence="8">
    <location>
        <begin position="4"/>
        <end position="107"/>
    </location>
</feature>
<dbReference type="PROSITE" id="PS00197">
    <property type="entry name" value="2FE2S_FER_1"/>
    <property type="match status" value="1"/>
</dbReference>
<dbReference type="InterPro" id="IPR017927">
    <property type="entry name" value="FAD-bd_FR_type"/>
</dbReference>
<gene>
    <name evidence="9" type="ORF">DN412_31560</name>
</gene>
<comment type="caution">
    <text evidence="9">The sequence shown here is derived from an EMBL/GenBank/DDBJ whole genome shotgun (WGS) entry which is preliminary data.</text>
</comment>
<keyword evidence="1" id="KW-0285">Flavoprotein</keyword>
<dbReference type="AlphaFoldDB" id="A0A370NLM6"/>
<dbReference type="Gene3D" id="3.10.20.30">
    <property type="match status" value="1"/>
</dbReference>
<dbReference type="RefSeq" id="WP_115215175.1">
    <property type="nucleotide sequence ID" value="NZ_QKWJ01000063.1"/>
</dbReference>
<evidence type="ECO:0000256" key="1">
    <source>
        <dbReference type="ARBA" id="ARBA00022630"/>
    </source>
</evidence>
<dbReference type="InterPro" id="IPR039261">
    <property type="entry name" value="FNR_nucleotide-bd"/>
</dbReference>
<evidence type="ECO:0000256" key="3">
    <source>
        <dbReference type="ARBA" id="ARBA00022723"/>
    </source>
</evidence>
<dbReference type="EMBL" id="QKWJ01000063">
    <property type="protein sequence ID" value="RDK06438.1"/>
    <property type="molecule type" value="Genomic_DNA"/>
</dbReference>
<evidence type="ECO:0000313" key="9">
    <source>
        <dbReference type="EMBL" id="RDK06438.1"/>
    </source>
</evidence>
<organism evidence="9 10">
    <name type="scientific">Cupriavidus lacunae</name>
    <dbReference type="NCBI Taxonomy" id="2666307"/>
    <lineage>
        <taxon>Bacteria</taxon>
        <taxon>Pseudomonadati</taxon>
        <taxon>Pseudomonadota</taxon>
        <taxon>Betaproteobacteria</taxon>
        <taxon>Burkholderiales</taxon>
        <taxon>Burkholderiaceae</taxon>
        <taxon>Cupriavidus</taxon>
    </lineage>
</organism>
<keyword evidence="5" id="KW-0408">Iron</keyword>
<dbReference type="Pfam" id="PF00111">
    <property type="entry name" value="Fer2"/>
    <property type="match status" value="1"/>
</dbReference>
<dbReference type="PROSITE" id="PS51384">
    <property type="entry name" value="FAD_FR"/>
    <property type="match status" value="1"/>
</dbReference>
<dbReference type="InterPro" id="IPR001433">
    <property type="entry name" value="OxRdtase_FAD/NAD-bd"/>
</dbReference>